<evidence type="ECO:0000313" key="3">
    <source>
        <dbReference type="RefSeq" id="XP_031418665.2"/>
    </source>
</evidence>
<dbReference type="PANTHER" id="PTHR15494:SF0">
    <property type="entry name" value="CALCIUM-BINDING TYROSINE PHOSPHORYLATION-REGULATED PROTEIN"/>
    <property type="match status" value="1"/>
</dbReference>
<dbReference type="RefSeq" id="XP_031418665.2">
    <property type="nucleotide sequence ID" value="XM_031562805.2"/>
</dbReference>
<dbReference type="PANTHER" id="PTHR15494">
    <property type="entry name" value="CALCIUM-BINDING TYROSINE PHOSPHORYLATION-REGULATED PROTEIN"/>
    <property type="match status" value="1"/>
</dbReference>
<dbReference type="KEGG" id="char:116219500"/>
<dbReference type="OrthoDB" id="252964at2759"/>
<proteinExistence type="predicted"/>
<dbReference type="InterPro" id="IPR047579">
    <property type="entry name" value="DD_CABYR_SP17"/>
</dbReference>
<feature type="region of interest" description="Disordered" evidence="1">
    <location>
        <begin position="821"/>
        <end position="843"/>
    </location>
</feature>
<protein>
    <submittedName>
        <fullName evidence="3">Uncharacterized protein LOC116219500</fullName>
    </submittedName>
</protein>
<feature type="compositionally biased region" description="Polar residues" evidence="1">
    <location>
        <begin position="1183"/>
        <end position="1208"/>
    </location>
</feature>
<keyword evidence="2" id="KW-1185">Reference proteome</keyword>
<accession>A0A6P8F3V3</accession>
<name>A0A6P8F3V3_CLUHA</name>
<dbReference type="AlphaFoldDB" id="A0A6P8F3V3"/>
<dbReference type="GO" id="GO:0005509">
    <property type="term" value="F:calcium ion binding"/>
    <property type="evidence" value="ECO:0007669"/>
    <property type="project" value="InterPro"/>
</dbReference>
<dbReference type="Proteomes" id="UP000515152">
    <property type="component" value="Chromosome 25"/>
</dbReference>
<feature type="region of interest" description="Disordered" evidence="1">
    <location>
        <begin position="335"/>
        <end position="361"/>
    </location>
</feature>
<dbReference type="CDD" id="cd12100">
    <property type="entry name" value="DD_CABYR_SP17"/>
    <property type="match status" value="1"/>
</dbReference>
<dbReference type="GO" id="GO:0035686">
    <property type="term" value="C:sperm fibrous sheath"/>
    <property type="evidence" value="ECO:0007669"/>
    <property type="project" value="TreeGrafter"/>
</dbReference>
<reference evidence="3" key="1">
    <citation type="submission" date="2025-08" db="UniProtKB">
        <authorList>
            <consortium name="RefSeq"/>
        </authorList>
    </citation>
    <scope>IDENTIFICATION</scope>
</reference>
<feature type="region of interest" description="Disordered" evidence="1">
    <location>
        <begin position="1061"/>
        <end position="1090"/>
    </location>
</feature>
<evidence type="ECO:0000313" key="2">
    <source>
        <dbReference type="Proteomes" id="UP000515152"/>
    </source>
</evidence>
<gene>
    <name evidence="3" type="primary">LOC116219500</name>
</gene>
<feature type="compositionally biased region" description="Basic and acidic residues" evidence="1">
    <location>
        <begin position="335"/>
        <end position="349"/>
    </location>
</feature>
<organism evidence="2 3">
    <name type="scientific">Clupea harengus</name>
    <name type="common">Atlantic herring</name>
    <dbReference type="NCBI Taxonomy" id="7950"/>
    <lineage>
        <taxon>Eukaryota</taxon>
        <taxon>Metazoa</taxon>
        <taxon>Chordata</taxon>
        <taxon>Craniata</taxon>
        <taxon>Vertebrata</taxon>
        <taxon>Euteleostomi</taxon>
        <taxon>Actinopterygii</taxon>
        <taxon>Neopterygii</taxon>
        <taxon>Teleostei</taxon>
        <taxon>Clupei</taxon>
        <taxon>Clupeiformes</taxon>
        <taxon>Clupeoidei</taxon>
        <taxon>Clupeidae</taxon>
        <taxon>Clupea</taxon>
    </lineage>
</organism>
<dbReference type="InterPro" id="IPR038848">
    <property type="entry name" value="CABYR"/>
</dbReference>
<evidence type="ECO:0000256" key="1">
    <source>
        <dbReference type="SAM" id="MobiDB-lite"/>
    </source>
</evidence>
<feature type="region of interest" description="Disordered" evidence="1">
    <location>
        <begin position="1110"/>
        <end position="1131"/>
    </location>
</feature>
<dbReference type="GO" id="GO:0005737">
    <property type="term" value="C:cytoplasm"/>
    <property type="evidence" value="ECO:0007669"/>
    <property type="project" value="TreeGrafter"/>
</dbReference>
<dbReference type="GO" id="GO:0048240">
    <property type="term" value="P:sperm capacitation"/>
    <property type="evidence" value="ECO:0007669"/>
    <property type="project" value="InterPro"/>
</dbReference>
<dbReference type="GeneID" id="116219500"/>
<feature type="compositionally biased region" description="Polar residues" evidence="1">
    <location>
        <begin position="1079"/>
        <end position="1090"/>
    </location>
</feature>
<feature type="region of interest" description="Disordered" evidence="1">
    <location>
        <begin position="1160"/>
        <end position="1239"/>
    </location>
</feature>
<sequence>MSVSLISMLSQMASWKVSRRTMLIPYGLKSLLESLCRAIRTEDPQHIEQFIAAYCKDLLEHRDRIANTATPSRDLRQVIQLYQKMRELDQVMMINWPMRGSPESAQVWKPSGEPAEMYQRCVSLVSCHLADDALTVSQSMPVQSSLAQPKSPEDLPAARVQSAVFQRVPSTSDFTEIKGTVLIDSARAPPADVIVVHSENLPGTIVFHCESRPSSASSVRSCGTRTPSVTDTDGTEECGLEMDSDEMVVFERVPSKEDFLPLQSSVEVESGKLQNSEIVDEPRTTVGQYHSSEETEEQHETLEVAAAQESSKIKKEVSSRQSLVKVFSAHMVKTEDSVEKMDDGSKQSDGDMTPSTSSETSITVIECPVSSEPTMNDIRRTGDIEGPILHATDSEADSHLVISNDLSDVSGLKETTPMAAEVDRAASTDKYLILVKEMAEECVAEAVELLSSESLPNQTERHSSPRIYSETVFVPGVTAVDGVTWQDLQTLSPDASQSVSPDPLLLAEMPQTVISVSESVSPLYTVEREETAAQEQSVEEALIAAAAGVSVLPAECSGTDRVESTETAYVVTTENTPHKSLDESVVSVTPVRSPIQMNMNEIADADDLNLVKEMPESLADNSELSPLAQVHPEEMLGFPSDQTSAAGGECPNTTDTGFITSGGIPCQEDSLTETMKTTEMGTTSKVSSETSEISQTVTSVFEKVSPLCTVDGGEIAVQEPSVEDILNAATAVLVAVAAAAAVESVMPPECSGSDNAECLETVQNVLKEDMGSVLSKHSGVNLDAKSASEPVDNVTPIKSPIQENMSETADADDLVEGMPESLADYSEPSPFRQEQPEETADSPDEHIVLTSPADEDGPKVTYTECITCDREKAEAALQEPSGEDALGAVESVLPGGNNADGPETAENVLQKDVESVSPRYSGTDITEGLASEPIEDNVDNTSLVSSSDEENMSEITETATAQSQTRTLSPDAFRKTEVPQTDTLEVDWTLDTGLNREEAKAQQPSGDGALSVSPDVKGSFLLHRPFESSETETFEKLGIAEIVVPQDMELVSVGCSRDITEGSLSQSAGDSIDDHRESSPTGPSLEATNEITETDYLSLVTEASDHVSHILEPSPLRKGLSEERMTSELSVDTPAQVFTASEEYPGEVVTICTGHIPSARIPTQEEDVSISRGTTDRGASPIFSPNTSSVSGCVHDTQGNQSPASSNHLPGPPSSAEEQQQHTPDSVAERGTLTPFNSPVLKGSVNQMWTLYDLPHSSDEGTLCTNILSQPPFNGRAYIHAFGPGHVLLAERSPQHSRLDLHQASEGHVEGTIQASDLHRHRAQDVAPTAEAACSVHPSASLPDTGTQEIILPNYLLCVDDKQATPLMGAPGGPAQSVRVRRDDASGLLSLTFPSAVLGGAQRRGGQSQFMQITTDQGHSVYSPAVLRIVTHPADQN</sequence>